<protein>
    <submittedName>
        <fullName evidence="1">Uncharacterized protein</fullName>
    </submittedName>
</protein>
<dbReference type="STRING" id="34475.A0A4Y9Y0W9"/>
<comment type="caution">
    <text evidence="1">The sequence shown here is derived from an EMBL/GenBank/DDBJ whole genome shotgun (WGS) entry which is preliminary data.</text>
</comment>
<evidence type="ECO:0000313" key="2">
    <source>
        <dbReference type="Proteomes" id="UP000298390"/>
    </source>
</evidence>
<accession>A0A4Y9Y0W9</accession>
<dbReference type="EMBL" id="SEKV01000541">
    <property type="protein sequence ID" value="TFY56015.1"/>
    <property type="molecule type" value="Genomic_DNA"/>
</dbReference>
<evidence type="ECO:0000313" key="1">
    <source>
        <dbReference type="EMBL" id="TFY56015.1"/>
    </source>
</evidence>
<dbReference type="AlphaFoldDB" id="A0A4Y9Y0W9"/>
<sequence length="169" mass="19306">MARPRDVRLTPERTGCVHSMEAGCLIIDRTCRLKLLVLKASRIEIVSSWTVQGRKEHFRELMCYMYTKRSDELLSELLPAPPPSAAQGQDAMDRYARSLAREYERAELLKRMSRVQGVWRNACAIGVFDDGLWSMLDLAWDVYGKAVTTNVPDRPTPEWDGSLQGLSFR</sequence>
<gene>
    <name evidence="1" type="ORF">EVJ58_g7896</name>
</gene>
<name>A0A4Y9Y0W9_9APHY</name>
<dbReference type="Proteomes" id="UP000298390">
    <property type="component" value="Unassembled WGS sequence"/>
</dbReference>
<organism evidence="1 2">
    <name type="scientific">Rhodofomes roseus</name>
    <dbReference type="NCBI Taxonomy" id="34475"/>
    <lineage>
        <taxon>Eukaryota</taxon>
        <taxon>Fungi</taxon>
        <taxon>Dikarya</taxon>
        <taxon>Basidiomycota</taxon>
        <taxon>Agaricomycotina</taxon>
        <taxon>Agaricomycetes</taxon>
        <taxon>Polyporales</taxon>
        <taxon>Rhodofomes</taxon>
    </lineage>
</organism>
<proteinExistence type="predicted"/>
<reference evidence="1 2" key="1">
    <citation type="submission" date="2019-01" db="EMBL/GenBank/DDBJ databases">
        <title>Genome sequencing of the rare red list fungi Fomitopsis rosea.</title>
        <authorList>
            <person name="Buettner E."/>
            <person name="Kellner H."/>
        </authorList>
    </citation>
    <scope>NUCLEOTIDE SEQUENCE [LARGE SCALE GENOMIC DNA]</scope>
    <source>
        <strain evidence="1 2">DSM 105464</strain>
    </source>
</reference>